<dbReference type="Pfam" id="PF20686">
    <property type="entry name" value="CsoSCA_cat"/>
    <property type="match status" value="1"/>
</dbReference>
<feature type="region of interest" description="Disordered" evidence="1">
    <location>
        <begin position="1"/>
        <end position="21"/>
    </location>
</feature>
<protein>
    <submittedName>
        <fullName evidence="3">Carboxysome Shell Carbonic Anhydrase</fullName>
    </submittedName>
</protein>
<gene>
    <name evidence="3" type="ORF">SAMN04488509_101593</name>
</gene>
<feature type="domain" description="Carboxysome Shell Carbonic Anhydrase catalytic" evidence="2">
    <location>
        <begin position="117"/>
        <end position="191"/>
    </location>
</feature>
<proteinExistence type="predicted"/>
<dbReference type="EMBL" id="FNAG01000001">
    <property type="protein sequence ID" value="SDD18113.1"/>
    <property type="molecule type" value="Genomic_DNA"/>
</dbReference>
<accession>A0A1G6SMU4</accession>
<dbReference type="STRING" id="265719.SAMN04488509_101593"/>
<reference evidence="3 4" key="1">
    <citation type="submission" date="2016-10" db="EMBL/GenBank/DDBJ databases">
        <authorList>
            <person name="de Groot N.N."/>
        </authorList>
    </citation>
    <scope>NUCLEOTIDE SEQUENCE [LARGE SCALE GENOMIC DNA]</scope>
    <source>
        <strain evidence="3 4">DSM 16957</strain>
    </source>
</reference>
<dbReference type="InterPro" id="IPR048539">
    <property type="entry name" value="CsoSCA_cat"/>
</dbReference>
<dbReference type="Proteomes" id="UP000199603">
    <property type="component" value="Unassembled WGS sequence"/>
</dbReference>
<evidence type="ECO:0000313" key="3">
    <source>
        <dbReference type="EMBL" id="SDD18113.1"/>
    </source>
</evidence>
<organism evidence="3 4">
    <name type="scientific">Aquimonas voraii</name>
    <dbReference type="NCBI Taxonomy" id="265719"/>
    <lineage>
        <taxon>Bacteria</taxon>
        <taxon>Pseudomonadati</taxon>
        <taxon>Pseudomonadota</taxon>
        <taxon>Gammaproteobacteria</taxon>
        <taxon>Lysobacterales</taxon>
        <taxon>Lysobacteraceae</taxon>
        <taxon>Aquimonas</taxon>
    </lineage>
</organism>
<evidence type="ECO:0000259" key="2">
    <source>
        <dbReference type="Pfam" id="PF20686"/>
    </source>
</evidence>
<dbReference type="AlphaFoldDB" id="A0A1G6SMU4"/>
<evidence type="ECO:0000313" key="4">
    <source>
        <dbReference type="Proteomes" id="UP000199603"/>
    </source>
</evidence>
<evidence type="ECO:0000256" key="1">
    <source>
        <dbReference type="SAM" id="MobiDB-lite"/>
    </source>
</evidence>
<name>A0A1G6SMU4_9GAMM</name>
<keyword evidence="4" id="KW-1185">Reference proteome</keyword>
<sequence>MQGESMLDARAAGGDADGEGMHARPIAERIDWLLARAEQHSQVFSASDSVLARERYRALHPTALAAMKCMDGRLNLAYATGTPIGLIQPFRNLGGRFDLGWPHLGEVLSAWVLRQIREGRRVLLLLTYHFARGSRERGCAGFGFDTAAAQAHVQGLRQQVERVFGQGHDAVYPLVCGFETDEDALCLHAPGGEVLDLAGLREDEAGALPQRLLTLFPDMPAQVREDLLPLLLGNLRHVGAIRASQRPLEVEHHEWVLCVGRGFDVLHMPNHALIVGPYSPRLDQSIATAAGIIESNMRSGRIPDDGFLLLASVPYEEPGPDRARAELKARFLCEFSCELIRERHPWLAGRMHVQRAVLDWPRRQLQLLRA</sequence>